<comment type="similarity">
    <text evidence="14 16">Belongs to the type III pantothenate kinase family.</text>
</comment>
<organism evidence="17 18">
    <name type="scientific">Novipirellula aureliae</name>
    <dbReference type="NCBI Taxonomy" id="2527966"/>
    <lineage>
        <taxon>Bacteria</taxon>
        <taxon>Pseudomonadati</taxon>
        <taxon>Planctomycetota</taxon>
        <taxon>Planctomycetia</taxon>
        <taxon>Pirellulales</taxon>
        <taxon>Pirellulaceae</taxon>
        <taxon>Novipirellula</taxon>
    </lineage>
</organism>
<evidence type="ECO:0000256" key="10">
    <source>
        <dbReference type="ARBA" id="ARBA00022777"/>
    </source>
</evidence>
<name>A0A5C6E537_9BACT</name>
<dbReference type="SUPFAM" id="SSF53067">
    <property type="entry name" value="Actin-like ATPase domain"/>
    <property type="match status" value="2"/>
</dbReference>
<dbReference type="InterPro" id="IPR004619">
    <property type="entry name" value="Type_III_PanK"/>
</dbReference>
<comment type="cofactor">
    <cofactor evidence="2">
        <name>K(+)</name>
        <dbReference type="ChEBI" id="CHEBI:29103"/>
    </cofactor>
</comment>
<feature type="binding site" evidence="16">
    <location>
        <begin position="11"/>
        <end position="18"/>
    </location>
    <ligand>
        <name>ATP</name>
        <dbReference type="ChEBI" id="CHEBI:30616"/>
    </ligand>
</feature>
<keyword evidence="9 16" id="KW-0547">Nucleotide-binding</keyword>
<evidence type="ECO:0000256" key="1">
    <source>
        <dbReference type="ARBA" id="ARBA00001206"/>
    </source>
</evidence>
<dbReference type="NCBIfam" id="TIGR00671">
    <property type="entry name" value="baf"/>
    <property type="match status" value="1"/>
</dbReference>
<evidence type="ECO:0000256" key="2">
    <source>
        <dbReference type="ARBA" id="ARBA00001958"/>
    </source>
</evidence>
<comment type="subunit">
    <text evidence="5 16">Homodimer.</text>
</comment>
<comment type="catalytic activity">
    <reaction evidence="1 16">
        <text>(R)-pantothenate + ATP = (R)-4'-phosphopantothenate + ADP + H(+)</text>
        <dbReference type="Rhea" id="RHEA:16373"/>
        <dbReference type="ChEBI" id="CHEBI:10986"/>
        <dbReference type="ChEBI" id="CHEBI:15378"/>
        <dbReference type="ChEBI" id="CHEBI:29032"/>
        <dbReference type="ChEBI" id="CHEBI:30616"/>
        <dbReference type="ChEBI" id="CHEBI:456216"/>
        <dbReference type="EC" id="2.7.1.33"/>
    </reaction>
</comment>
<evidence type="ECO:0000313" key="18">
    <source>
        <dbReference type="Proteomes" id="UP000315471"/>
    </source>
</evidence>
<accession>A0A5C6E537</accession>
<evidence type="ECO:0000256" key="9">
    <source>
        <dbReference type="ARBA" id="ARBA00022741"/>
    </source>
</evidence>
<sequence>MNERSGLVCIDIGNSAAKVLIRTDSNQIAAEVQPNAKPWPRNAFPISKQNWAESVLDWVSSVCAEVSSKPPTGPSTGPRDEWQWRIASVQRQAAQQLKAVIERSFRKRSIRLISCRDVPMVLNVDYPERVGIDRLLSAYAALQRHPKPVIVVDAGSAVTVDYIDEKDCYCGGAIFPGLQLQTNALTLGTDALPPVDWSVVHSGRIPAKETSEAIALGVFTGVTAAIDRLIDRYQQTNRSGRRIKIVLCGGDADSISKWIEHEHFVVPDLVLEGIADLTV</sequence>
<comment type="subcellular location">
    <subcellularLocation>
        <location evidence="3 16">Cytoplasm</location>
    </subcellularLocation>
</comment>
<evidence type="ECO:0000256" key="13">
    <source>
        <dbReference type="ARBA" id="ARBA00022993"/>
    </source>
</evidence>
<evidence type="ECO:0000256" key="6">
    <source>
        <dbReference type="ARBA" id="ARBA00012102"/>
    </source>
</evidence>
<keyword evidence="10 16" id="KW-0418">Kinase</keyword>
<dbReference type="PANTHER" id="PTHR34265:SF1">
    <property type="entry name" value="TYPE III PANTOTHENATE KINASE"/>
    <property type="match status" value="1"/>
</dbReference>
<feature type="active site" description="Proton acceptor" evidence="16">
    <location>
        <position position="133"/>
    </location>
</feature>
<keyword evidence="16" id="KW-0479">Metal-binding</keyword>
<evidence type="ECO:0000256" key="3">
    <source>
        <dbReference type="ARBA" id="ARBA00004496"/>
    </source>
</evidence>
<comment type="function">
    <text evidence="16">Catalyzes the phosphorylation of pantothenate (Pan), the first step in CoA biosynthesis.</text>
</comment>
<evidence type="ECO:0000313" key="17">
    <source>
        <dbReference type="EMBL" id="TWU44052.1"/>
    </source>
</evidence>
<proteinExistence type="inferred from homology"/>
<keyword evidence="8 16" id="KW-0808">Transferase</keyword>
<gene>
    <name evidence="16 17" type="primary">coaX</name>
    <name evidence="17" type="ORF">Q31b_15870</name>
</gene>
<dbReference type="AlphaFoldDB" id="A0A5C6E537"/>
<comment type="pathway">
    <text evidence="4 16">Cofactor biosynthesis; coenzyme A biosynthesis; CoA from (R)-pantothenate: step 1/5.</text>
</comment>
<evidence type="ECO:0000256" key="11">
    <source>
        <dbReference type="ARBA" id="ARBA00022840"/>
    </source>
</evidence>
<feature type="binding site" evidence="16">
    <location>
        <begin position="131"/>
        <end position="134"/>
    </location>
    <ligand>
        <name>substrate</name>
    </ligand>
</feature>
<reference evidence="17 18" key="1">
    <citation type="submission" date="2019-02" db="EMBL/GenBank/DDBJ databases">
        <title>Deep-cultivation of Planctomycetes and their phenomic and genomic characterization uncovers novel biology.</title>
        <authorList>
            <person name="Wiegand S."/>
            <person name="Jogler M."/>
            <person name="Boedeker C."/>
            <person name="Pinto D."/>
            <person name="Vollmers J."/>
            <person name="Rivas-Marin E."/>
            <person name="Kohn T."/>
            <person name="Peeters S.H."/>
            <person name="Heuer A."/>
            <person name="Rast P."/>
            <person name="Oberbeckmann S."/>
            <person name="Bunk B."/>
            <person name="Jeske O."/>
            <person name="Meyerdierks A."/>
            <person name="Storesund J.E."/>
            <person name="Kallscheuer N."/>
            <person name="Luecker S."/>
            <person name="Lage O.M."/>
            <person name="Pohl T."/>
            <person name="Merkel B.J."/>
            <person name="Hornburger P."/>
            <person name="Mueller R.-W."/>
            <person name="Bruemmer F."/>
            <person name="Labrenz M."/>
            <person name="Spormann A.M."/>
            <person name="Op Den Camp H."/>
            <person name="Overmann J."/>
            <person name="Amann R."/>
            <person name="Jetten M.S.M."/>
            <person name="Mascher T."/>
            <person name="Medema M.H."/>
            <person name="Devos D.P."/>
            <person name="Kaster A.-K."/>
            <person name="Ovreas L."/>
            <person name="Rohde M."/>
            <person name="Galperin M.Y."/>
            <person name="Jogler C."/>
        </authorList>
    </citation>
    <scope>NUCLEOTIDE SEQUENCE [LARGE SCALE GENOMIC DNA]</scope>
    <source>
        <strain evidence="17 18">Q31b</strain>
    </source>
</reference>
<keyword evidence="11 16" id="KW-0067">ATP-binding</keyword>
<evidence type="ECO:0000256" key="4">
    <source>
        <dbReference type="ARBA" id="ARBA00005225"/>
    </source>
</evidence>
<dbReference type="Pfam" id="PF03309">
    <property type="entry name" value="Pan_kinase"/>
    <property type="match status" value="1"/>
</dbReference>
<keyword evidence="13 16" id="KW-0173">Coenzyme A biosynthesis</keyword>
<feature type="binding site" evidence="16">
    <location>
        <position position="156"/>
    </location>
    <ligand>
        <name>ATP</name>
        <dbReference type="ChEBI" id="CHEBI:30616"/>
    </ligand>
</feature>
<comment type="caution">
    <text evidence="17">The sequence shown here is derived from an EMBL/GenBank/DDBJ whole genome shotgun (WGS) entry which is preliminary data.</text>
</comment>
<dbReference type="EMBL" id="SJPY01000002">
    <property type="protein sequence ID" value="TWU44052.1"/>
    <property type="molecule type" value="Genomic_DNA"/>
</dbReference>
<feature type="binding site" evidence="16">
    <location>
        <position position="210"/>
    </location>
    <ligand>
        <name>substrate</name>
    </ligand>
</feature>
<dbReference type="HAMAP" id="MF_01274">
    <property type="entry name" value="Pantothen_kinase_3"/>
    <property type="match status" value="1"/>
</dbReference>
<keyword evidence="18" id="KW-1185">Reference proteome</keyword>
<protein>
    <recommendedName>
        <fullName evidence="15 16">Type III pantothenate kinase</fullName>
        <ecNumber evidence="6 16">2.7.1.33</ecNumber>
    </recommendedName>
    <alternativeName>
        <fullName evidence="16">PanK-III</fullName>
    </alternativeName>
    <alternativeName>
        <fullName evidence="16">Pantothenic acid kinase</fullName>
    </alternativeName>
</protein>
<dbReference type="RefSeq" id="WP_197171122.1">
    <property type="nucleotide sequence ID" value="NZ_SJPY01000002.1"/>
</dbReference>
<comment type="cofactor">
    <cofactor evidence="16">
        <name>NH4(+)</name>
        <dbReference type="ChEBI" id="CHEBI:28938"/>
    </cofactor>
    <cofactor evidence="16">
        <name>K(+)</name>
        <dbReference type="ChEBI" id="CHEBI:29103"/>
    </cofactor>
    <text evidence="16">A monovalent cation. Ammonium or potassium.</text>
</comment>
<dbReference type="GO" id="GO:0015937">
    <property type="term" value="P:coenzyme A biosynthetic process"/>
    <property type="evidence" value="ECO:0007669"/>
    <property type="project" value="UniProtKB-UniRule"/>
</dbReference>
<evidence type="ECO:0000256" key="15">
    <source>
        <dbReference type="ARBA" id="ARBA00040883"/>
    </source>
</evidence>
<evidence type="ECO:0000256" key="8">
    <source>
        <dbReference type="ARBA" id="ARBA00022679"/>
    </source>
</evidence>
<dbReference type="GO" id="GO:0004594">
    <property type="term" value="F:pantothenate kinase activity"/>
    <property type="evidence" value="ECO:0007669"/>
    <property type="project" value="UniProtKB-UniRule"/>
</dbReference>
<keyword evidence="12 16" id="KW-0630">Potassium</keyword>
<dbReference type="PANTHER" id="PTHR34265">
    <property type="entry name" value="TYPE III PANTOTHENATE KINASE"/>
    <property type="match status" value="1"/>
</dbReference>
<feature type="binding site" evidence="16">
    <location>
        <position position="153"/>
    </location>
    <ligand>
        <name>K(+)</name>
        <dbReference type="ChEBI" id="CHEBI:29103"/>
    </ligand>
</feature>
<dbReference type="EC" id="2.7.1.33" evidence="6 16"/>
<comment type="caution">
    <text evidence="16">Lacks conserved residue(s) required for the propagation of feature annotation.</text>
</comment>
<dbReference type="CDD" id="cd24015">
    <property type="entry name" value="ASKHA_NBD_PanK-III"/>
    <property type="match status" value="1"/>
</dbReference>
<evidence type="ECO:0000256" key="7">
    <source>
        <dbReference type="ARBA" id="ARBA00022490"/>
    </source>
</evidence>
<dbReference type="UniPathway" id="UPA00241">
    <property type="reaction ID" value="UER00352"/>
</dbReference>
<dbReference type="GO" id="GO:0046872">
    <property type="term" value="F:metal ion binding"/>
    <property type="evidence" value="ECO:0007669"/>
    <property type="project" value="UniProtKB-KW"/>
</dbReference>
<dbReference type="GO" id="GO:0005737">
    <property type="term" value="C:cytoplasm"/>
    <property type="evidence" value="ECO:0007669"/>
    <property type="project" value="UniProtKB-SubCell"/>
</dbReference>
<dbReference type="Proteomes" id="UP000315471">
    <property type="component" value="Unassembled WGS sequence"/>
</dbReference>
<evidence type="ECO:0000256" key="12">
    <source>
        <dbReference type="ARBA" id="ARBA00022958"/>
    </source>
</evidence>
<dbReference type="Gene3D" id="3.30.420.40">
    <property type="match status" value="1"/>
</dbReference>
<keyword evidence="7 16" id="KW-0963">Cytoplasm</keyword>
<evidence type="ECO:0000256" key="14">
    <source>
        <dbReference type="ARBA" id="ARBA00038036"/>
    </source>
</evidence>
<dbReference type="GO" id="GO:0005524">
    <property type="term" value="F:ATP binding"/>
    <property type="evidence" value="ECO:0007669"/>
    <property type="project" value="UniProtKB-UniRule"/>
</dbReference>
<dbReference type="InterPro" id="IPR043129">
    <property type="entry name" value="ATPase_NBD"/>
</dbReference>
<evidence type="ECO:0000256" key="5">
    <source>
        <dbReference type="ARBA" id="ARBA00011738"/>
    </source>
</evidence>
<evidence type="ECO:0000256" key="16">
    <source>
        <dbReference type="HAMAP-Rule" id="MF_01274"/>
    </source>
</evidence>